<keyword evidence="3" id="KW-1185">Reference proteome</keyword>
<keyword evidence="1" id="KW-0732">Signal</keyword>
<evidence type="ECO:0000313" key="2">
    <source>
        <dbReference type="EMBL" id="EMC94563.1"/>
    </source>
</evidence>
<dbReference type="EMBL" id="KB445558">
    <property type="protein sequence ID" value="EMC94563.1"/>
    <property type="molecule type" value="Genomic_DNA"/>
</dbReference>
<dbReference type="KEGG" id="bcom:BAUCODRAFT_552112"/>
<accession>M2MST5</accession>
<reference evidence="2 3" key="1">
    <citation type="journal article" date="2012" name="PLoS Pathog.">
        <title>Diverse lifestyles and strategies of plant pathogenesis encoded in the genomes of eighteen Dothideomycetes fungi.</title>
        <authorList>
            <person name="Ohm R.A."/>
            <person name="Feau N."/>
            <person name="Henrissat B."/>
            <person name="Schoch C.L."/>
            <person name="Horwitz B.A."/>
            <person name="Barry K.W."/>
            <person name="Condon B.J."/>
            <person name="Copeland A.C."/>
            <person name="Dhillon B."/>
            <person name="Glaser F."/>
            <person name="Hesse C.N."/>
            <person name="Kosti I."/>
            <person name="LaButti K."/>
            <person name="Lindquist E.A."/>
            <person name="Lucas S."/>
            <person name="Salamov A.A."/>
            <person name="Bradshaw R.E."/>
            <person name="Ciuffetti L."/>
            <person name="Hamelin R.C."/>
            <person name="Kema G.H.J."/>
            <person name="Lawrence C."/>
            <person name="Scott J.A."/>
            <person name="Spatafora J.W."/>
            <person name="Turgeon B.G."/>
            <person name="de Wit P.J.G.M."/>
            <person name="Zhong S."/>
            <person name="Goodwin S.B."/>
            <person name="Grigoriev I.V."/>
        </authorList>
    </citation>
    <scope>NUCLEOTIDE SEQUENCE [LARGE SCALE GENOMIC DNA]</scope>
    <source>
        <strain evidence="2 3">UAMH 10762</strain>
    </source>
</reference>
<feature type="chain" id="PRO_5004021721" evidence="1">
    <location>
        <begin position="23"/>
        <end position="172"/>
    </location>
</feature>
<protein>
    <submittedName>
        <fullName evidence="2">Uncharacterized protein</fullName>
    </submittedName>
</protein>
<dbReference type="AlphaFoldDB" id="M2MST5"/>
<dbReference type="GeneID" id="19115425"/>
<dbReference type="RefSeq" id="XP_007678373.1">
    <property type="nucleotide sequence ID" value="XM_007680183.1"/>
</dbReference>
<proteinExistence type="predicted"/>
<gene>
    <name evidence="2" type="ORF">BAUCODRAFT_552112</name>
</gene>
<name>M2MST5_BAUPA</name>
<sequence length="172" mass="19086">MVSIKTLLTSLILALGATAVNAEAAGKSRYRIHFTRFFDSTCREQVPRDEDTLRSGHCKDWKHDAPPFTGFSYSYYPHHGNPPDKPEDTVCSVIAYPERDCKGNGKAFDATSHLNKCLSIGGSVQSIRVECGDNHYGECSAHERERPLVLWVGPNGWQIDMVLEKGFDGPVS</sequence>
<evidence type="ECO:0000256" key="1">
    <source>
        <dbReference type="SAM" id="SignalP"/>
    </source>
</evidence>
<dbReference type="Proteomes" id="UP000011761">
    <property type="component" value="Unassembled WGS sequence"/>
</dbReference>
<evidence type="ECO:0000313" key="3">
    <source>
        <dbReference type="Proteomes" id="UP000011761"/>
    </source>
</evidence>
<organism evidence="2 3">
    <name type="scientific">Baudoinia panamericana (strain UAMH 10762)</name>
    <name type="common">Angels' share fungus</name>
    <name type="synonym">Baudoinia compniacensis (strain UAMH 10762)</name>
    <dbReference type="NCBI Taxonomy" id="717646"/>
    <lineage>
        <taxon>Eukaryota</taxon>
        <taxon>Fungi</taxon>
        <taxon>Dikarya</taxon>
        <taxon>Ascomycota</taxon>
        <taxon>Pezizomycotina</taxon>
        <taxon>Dothideomycetes</taxon>
        <taxon>Dothideomycetidae</taxon>
        <taxon>Mycosphaerellales</taxon>
        <taxon>Teratosphaeriaceae</taxon>
        <taxon>Baudoinia</taxon>
    </lineage>
</organism>
<feature type="signal peptide" evidence="1">
    <location>
        <begin position="1"/>
        <end position="22"/>
    </location>
</feature>
<dbReference type="HOGENOM" id="CLU_1554977_0_0_1"/>